<protein>
    <submittedName>
        <fullName evidence="1">Uncharacterized protein</fullName>
    </submittedName>
</protein>
<keyword evidence="2" id="KW-1185">Reference proteome</keyword>
<reference evidence="1" key="1">
    <citation type="submission" date="2017-07" db="EMBL/GenBank/DDBJ databases">
        <title>Taro Niue Genome Assembly and Annotation.</title>
        <authorList>
            <person name="Atibalentja N."/>
            <person name="Keating K."/>
            <person name="Fields C.J."/>
        </authorList>
    </citation>
    <scope>NUCLEOTIDE SEQUENCE</scope>
    <source>
        <strain evidence="1">Niue_2</strain>
        <tissue evidence="1">Leaf</tissue>
    </source>
</reference>
<dbReference type="EMBL" id="NMUH01003439">
    <property type="protein sequence ID" value="MQM05583.1"/>
    <property type="molecule type" value="Genomic_DNA"/>
</dbReference>
<dbReference type="AlphaFoldDB" id="A0A843W3D2"/>
<name>A0A843W3D2_COLES</name>
<gene>
    <name evidence="1" type="ORF">Taro_038398</name>
</gene>
<accession>A0A843W3D2</accession>
<sequence length="64" mass="7165">MGLDWSDERPEVIAMEFFRCRPVGARTSKYDTGVGRLEGWKFQPKQTSGGFIKNATNTVVAILT</sequence>
<proteinExistence type="predicted"/>
<evidence type="ECO:0000313" key="1">
    <source>
        <dbReference type="EMBL" id="MQM05583.1"/>
    </source>
</evidence>
<evidence type="ECO:0000313" key="2">
    <source>
        <dbReference type="Proteomes" id="UP000652761"/>
    </source>
</evidence>
<organism evidence="1 2">
    <name type="scientific">Colocasia esculenta</name>
    <name type="common">Wild taro</name>
    <name type="synonym">Arum esculentum</name>
    <dbReference type="NCBI Taxonomy" id="4460"/>
    <lineage>
        <taxon>Eukaryota</taxon>
        <taxon>Viridiplantae</taxon>
        <taxon>Streptophyta</taxon>
        <taxon>Embryophyta</taxon>
        <taxon>Tracheophyta</taxon>
        <taxon>Spermatophyta</taxon>
        <taxon>Magnoliopsida</taxon>
        <taxon>Liliopsida</taxon>
        <taxon>Araceae</taxon>
        <taxon>Aroideae</taxon>
        <taxon>Colocasieae</taxon>
        <taxon>Colocasia</taxon>
    </lineage>
</organism>
<dbReference type="Proteomes" id="UP000652761">
    <property type="component" value="Unassembled WGS sequence"/>
</dbReference>
<comment type="caution">
    <text evidence="1">The sequence shown here is derived from an EMBL/GenBank/DDBJ whole genome shotgun (WGS) entry which is preliminary data.</text>
</comment>